<dbReference type="EMBL" id="QPFP01000041">
    <property type="protein sequence ID" value="TEB27276.1"/>
    <property type="molecule type" value="Genomic_DNA"/>
</dbReference>
<keyword evidence="3" id="KW-1185">Reference proteome</keyword>
<organism evidence="2 3">
    <name type="scientific">Coprinellus micaceus</name>
    <name type="common">Glistening ink-cap mushroom</name>
    <name type="synonym">Coprinus micaceus</name>
    <dbReference type="NCBI Taxonomy" id="71717"/>
    <lineage>
        <taxon>Eukaryota</taxon>
        <taxon>Fungi</taxon>
        <taxon>Dikarya</taxon>
        <taxon>Basidiomycota</taxon>
        <taxon>Agaricomycotina</taxon>
        <taxon>Agaricomycetes</taxon>
        <taxon>Agaricomycetidae</taxon>
        <taxon>Agaricales</taxon>
        <taxon>Agaricineae</taxon>
        <taxon>Psathyrellaceae</taxon>
        <taxon>Coprinellus</taxon>
    </lineage>
</organism>
<evidence type="ECO:0000313" key="3">
    <source>
        <dbReference type="Proteomes" id="UP000298030"/>
    </source>
</evidence>
<feature type="compositionally biased region" description="Low complexity" evidence="1">
    <location>
        <begin position="89"/>
        <end position="99"/>
    </location>
</feature>
<accession>A0A4Y7SZJ6</accession>
<comment type="caution">
    <text evidence="2">The sequence shown here is derived from an EMBL/GenBank/DDBJ whole genome shotgun (WGS) entry which is preliminary data.</text>
</comment>
<feature type="region of interest" description="Disordered" evidence="1">
    <location>
        <begin position="1"/>
        <end position="41"/>
    </location>
</feature>
<sequence length="186" mass="21406">MVDPRWMQGRRPRAAQNVQASVIQRRPSPEPDPSTKADPGAATFELALPPAKNSRGRAQLIPRNSVPLKFHPRMFYGISNEQHGCLARRTLTSPSTTPTGRQSPPKTRRRLWCWPSPCMAGLWRRLWMLRDVEVQVNVRRMERGLWRRGYYCVGFEHPLPALIFSAPHRTSQAPRKLPPLTLQDER</sequence>
<evidence type="ECO:0000256" key="1">
    <source>
        <dbReference type="SAM" id="MobiDB-lite"/>
    </source>
</evidence>
<dbReference type="Proteomes" id="UP000298030">
    <property type="component" value="Unassembled WGS sequence"/>
</dbReference>
<gene>
    <name evidence="2" type="ORF">FA13DRAFT_947370</name>
</gene>
<feature type="region of interest" description="Disordered" evidence="1">
    <location>
        <begin position="89"/>
        <end position="108"/>
    </location>
</feature>
<dbReference type="AlphaFoldDB" id="A0A4Y7SZJ6"/>
<reference evidence="2 3" key="1">
    <citation type="journal article" date="2019" name="Nat. Ecol. Evol.">
        <title>Megaphylogeny resolves global patterns of mushroom evolution.</title>
        <authorList>
            <person name="Varga T."/>
            <person name="Krizsan K."/>
            <person name="Foldi C."/>
            <person name="Dima B."/>
            <person name="Sanchez-Garcia M."/>
            <person name="Sanchez-Ramirez S."/>
            <person name="Szollosi G.J."/>
            <person name="Szarkandi J.G."/>
            <person name="Papp V."/>
            <person name="Albert L."/>
            <person name="Andreopoulos W."/>
            <person name="Angelini C."/>
            <person name="Antonin V."/>
            <person name="Barry K.W."/>
            <person name="Bougher N.L."/>
            <person name="Buchanan P."/>
            <person name="Buyck B."/>
            <person name="Bense V."/>
            <person name="Catcheside P."/>
            <person name="Chovatia M."/>
            <person name="Cooper J."/>
            <person name="Damon W."/>
            <person name="Desjardin D."/>
            <person name="Finy P."/>
            <person name="Geml J."/>
            <person name="Haridas S."/>
            <person name="Hughes K."/>
            <person name="Justo A."/>
            <person name="Karasinski D."/>
            <person name="Kautmanova I."/>
            <person name="Kiss B."/>
            <person name="Kocsube S."/>
            <person name="Kotiranta H."/>
            <person name="LaButti K.M."/>
            <person name="Lechner B.E."/>
            <person name="Liimatainen K."/>
            <person name="Lipzen A."/>
            <person name="Lukacs Z."/>
            <person name="Mihaltcheva S."/>
            <person name="Morgado L.N."/>
            <person name="Niskanen T."/>
            <person name="Noordeloos M.E."/>
            <person name="Ohm R.A."/>
            <person name="Ortiz-Santana B."/>
            <person name="Ovrebo C."/>
            <person name="Racz N."/>
            <person name="Riley R."/>
            <person name="Savchenko A."/>
            <person name="Shiryaev A."/>
            <person name="Soop K."/>
            <person name="Spirin V."/>
            <person name="Szebenyi C."/>
            <person name="Tomsovsky M."/>
            <person name="Tulloss R.E."/>
            <person name="Uehling J."/>
            <person name="Grigoriev I.V."/>
            <person name="Vagvolgyi C."/>
            <person name="Papp T."/>
            <person name="Martin F.M."/>
            <person name="Miettinen O."/>
            <person name="Hibbett D.S."/>
            <person name="Nagy L.G."/>
        </authorList>
    </citation>
    <scope>NUCLEOTIDE SEQUENCE [LARGE SCALE GENOMIC DNA]</scope>
    <source>
        <strain evidence="2 3">FP101781</strain>
    </source>
</reference>
<evidence type="ECO:0000313" key="2">
    <source>
        <dbReference type="EMBL" id="TEB27276.1"/>
    </source>
</evidence>
<proteinExistence type="predicted"/>
<name>A0A4Y7SZJ6_COPMI</name>
<protein>
    <submittedName>
        <fullName evidence="2">Uncharacterized protein</fullName>
    </submittedName>
</protein>